<comment type="caution">
    <text evidence="8">The sequence shown here is derived from an EMBL/GenBank/DDBJ whole genome shotgun (WGS) entry which is preliminary data.</text>
</comment>
<evidence type="ECO:0000313" key="9">
    <source>
        <dbReference type="Proteomes" id="UP000502823"/>
    </source>
</evidence>
<accession>A0A6L2Q3D5</accession>
<dbReference type="GO" id="GO:0046872">
    <property type="term" value="F:metal ion binding"/>
    <property type="evidence" value="ECO:0007669"/>
    <property type="project" value="UniProtKB-KW"/>
</dbReference>
<evidence type="ECO:0000256" key="1">
    <source>
        <dbReference type="ARBA" id="ARBA00009275"/>
    </source>
</evidence>
<comment type="function">
    <text evidence="6">Deoxyribonuclease which catalyzes (in vitro) the decatenation of kinetoplast DNA, which are circular DNA catenated to each other, producing linear DNA molecules. Plays an important role in chromosomal segregation and cell cycle progression during eye development probably via its DNA decatenation activity.</text>
</comment>
<dbReference type="CDD" id="cd01310">
    <property type="entry name" value="TatD_DNAse"/>
    <property type="match status" value="1"/>
</dbReference>
<evidence type="ECO:0000256" key="6">
    <source>
        <dbReference type="ARBA" id="ARBA00045223"/>
    </source>
</evidence>
<dbReference type="PROSITE" id="PS01091">
    <property type="entry name" value="TATD_3"/>
    <property type="match status" value="1"/>
</dbReference>
<dbReference type="InterPro" id="IPR001130">
    <property type="entry name" value="TatD-like"/>
</dbReference>
<evidence type="ECO:0000256" key="2">
    <source>
        <dbReference type="ARBA" id="ARBA00022722"/>
    </source>
</evidence>
<evidence type="ECO:0000313" key="8">
    <source>
        <dbReference type="EMBL" id="GFG39411.1"/>
    </source>
</evidence>
<feature type="binding site" evidence="7">
    <location>
        <position position="207"/>
    </location>
    <ligand>
        <name>a divalent metal cation</name>
        <dbReference type="ChEBI" id="CHEBI:60240"/>
        <label>1</label>
    </ligand>
</feature>
<organism evidence="8 9">
    <name type="scientific">Coptotermes formosanus</name>
    <name type="common">Formosan subterranean termite</name>
    <dbReference type="NCBI Taxonomy" id="36987"/>
    <lineage>
        <taxon>Eukaryota</taxon>
        <taxon>Metazoa</taxon>
        <taxon>Ecdysozoa</taxon>
        <taxon>Arthropoda</taxon>
        <taxon>Hexapoda</taxon>
        <taxon>Insecta</taxon>
        <taxon>Pterygota</taxon>
        <taxon>Neoptera</taxon>
        <taxon>Polyneoptera</taxon>
        <taxon>Dictyoptera</taxon>
        <taxon>Blattodea</taxon>
        <taxon>Blattoidea</taxon>
        <taxon>Termitoidae</taxon>
        <taxon>Rhinotermitidae</taxon>
        <taxon>Coptotermes</taxon>
    </lineage>
</organism>
<sequence length="286" mass="32151">MYKGIYHGSKKHEGDLEAVLQRAWNIGMQKMIVTGGSLEDSREALQLANSHEKLYSTVGCHPTRCGEFEKSGDPALYLQSLRDLAQTGKHKVVAIGECGLDYDRLEFCPKETQIKYFEHQLALCETVRLPLFLHCRNAASDLVSILSKNRDQLNGGVVHSFDGTEQDLKSLLELGYYIGINGCSLKTAENLQVVAKIPNDRLLLETDCPWCEVRPTHAGANFIKTTYPTVKKEKWQRGSMIKGRNEPANIVHVLEIVAGVKEEDADKLCNTVYQNTMKLFFPHDCH</sequence>
<dbReference type="InterPro" id="IPR018228">
    <property type="entry name" value="DNase_TatD-rel_CS"/>
</dbReference>
<evidence type="ECO:0000256" key="4">
    <source>
        <dbReference type="ARBA" id="ARBA00022801"/>
    </source>
</evidence>
<dbReference type="InParanoid" id="A0A6L2Q3D5"/>
<dbReference type="GO" id="GO:0005829">
    <property type="term" value="C:cytosol"/>
    <property type="evidence" value="ECO:0007669"/>
    <property type="project" value="TreeGrafter"/>
</dbReference>
<dbReference type="PIRSF" id="PIRSF005902">
    <property type="entry name" value="DNase_TatD"/>
    <property type="match status" value="1"/>
</dbReference>
<dbReference type="Proteomes" id="UP000502823">
    <property type="component" value="Unassembled WGS sequence"/>
</dbReference>
<dbReference type="PANTHER" id="PTHR10060:SF15">
    <property type="entry name" value="DEOXYRIBONUCLEASE TATDN1"/>
    <property type="match status" value="1"/>
</dbReference>
<dbReference type="EMBL" id="BLKM01000900">
    <property type="protein sequence ID" value="GFG39411.1"/>
    <property type="molecule type" value="Genomic_DNA"/>
</dbReference>
<comment type="similarity">
    <text evidence="1">Belongs to the metallo-dependent hydrolases superfamily. TatD-type hydrolase family.</text>
</comment>
<protein>
    <recommendedName>
        <fullName evidence="5">Deoxyribonuclease TATDN1</fullName>
    </recommendedName>
</protein>
<feature type="binding site" evidence="7">
    <location>
        <position position="97"/>
    </location>
    <ligand>
        <name>a divalent metal cation</name>
        <dbReference type="ChEBI" id="CHEBI:60240"/>
        <label>1</label>
    </ligand>
</feature>
<keyword evidence="9" id="KW-1185">Reference proteome</keyword>
<dbReference type="FunFam" id="3.20.20.140:FF:000040">
    <property type="entry name" value="Putative tatD related deoxyribonuclease"/>
    <property type="match status" value="1"/>
</dbReference>
<evidence type="ECO:0000256" key="7">
    <source>
        <dbReference type="PIRSR" id="PIRSR005902-1"/>
    </source>
</evidence>
<reference evidence="9" key="1">
    <citation type="submission" date="2020-01" db="EMBL/GenBank/DDBJ databases">
        <title>Draft genome sequence of the Termite Coptotermes fromosanus.</title>
        <authorList>
            <person name="Itakura S."/>
            <person name="Yosikawa Y."/>
            <person name="Umezawa K."/>
        </authorList>
    </citation>
    <scope>NUCLEOTIDE SEQUENCE [LARGE SCALE GENOMIC DNA]</scope>
</reference>
<dbReference type="OrthoDB" id="6079689at2759"/>
<proteinExistence type="inferred from homology"/>
<dbReference type="SUPFAM" id="SSF51556">
    <property type="entry name" value="Metallo-dependent hydrolases"/>
    <property type="match status" value="1"/>
</dbReference>
<dbReference type="InterPro" id="IPR032466">
    <property type="entry name" value="Metal_Hydrolase"/>
</dbReference>
<name>A0A6L2Q3D5_COPFO</name>
<keyword evidence="3 7" id="KW-0479">Metal-binding</keyword>
<keyword evidence="2" id="KW-0540">Nuclease</keyword>
<dbReference type="Gene3D" id="3.20.20.140">
    <property type="entry name" value="Metal-dependent hydrolases"/>
    <property type="match status" value="1"/>
</dbReference>
<dbReference type="FunCoup" id="A0A6L2Q3D5">
    <property type="interactions" value="1268"/>
</dbReference>
<feature type="binding site" evidence="7">
    <location>
        <position position="159"/>
    </location>
    <ligand>
        <name>a divalent metal cation</name>
        <dbReference type="ChEBI" id="CHEBI:60240"/>
        <label>2</label>
    </ligand>
</feature>
<dbReference type="AlphaFoldDB" id="A0A6L2Q3D5"/>
<dbReference type="PANTHER" id="PTHR10060">
    <property type="entry name" value="TATD FAMILY DEOXYRIBONUCLEASE"/>
    <property type="match status" value="1"/>
</dbReference>
<evidence type="ECO:0000256" key="3">
    <source>
        <dbReference type="ARBA" id="ARBA00022723"/>
    </source>
</evidence>
<dbReference type="InterPro" id="IPR050891">
    <property type="entry name" value="TatD-type_Hydrolase"/>
</dbReference>
<feature type="binding site" evidence="7">
    <location>
        <position position="134"/>
    </location>
    <ligand>
        <name>a divalent metal cation</name>
        <dbReference type="ChEBI" id="CHEBI:60240"/>
        <label>2</label>
    </ligand>
</feature>
<dbReference type="Pfam" id="PF01026">
    <property type="entry name" value="TatD_DNase"/>
    <property type="match status" value="1"/>
</dbReference>
<dbReference type="GO" id="GO:0008296">
    <property type="term" value="F:3'-5'-DNA exonuclease activity"/>
    <property type="evidence" value="ECO:0007669"/>
    <property type="project" value="TreeGrafter"/>
</dbReference>
<keyword evidence="4" id="KW-0378">Hydrolase</keyword>
<gene>
    <name evidence="8" type="ORF">Cfor_08360</name>
</gene>
<evidence type="ECO:0000256" key="5">
    <source>
        <dbReference type="ARBA" id="ARBA00039767"/>
    </source>
</evidence>